<reference evidence="2" key="2">
    <citation type="journal article" name="Front. Microbiol.">
        <title>Degradative Capacity of Two Strains of Rhodonia placenta: From Phenotype to Genotype.</title>
        <authorList>
            <person name="Kolle M."/>
            <person name="Horta M.A.C."/>
            <person name="Nowrousian M."/>
            <person name="Ohm R.A."/>
            <person name="Benz J.P."/>
            <person name="Pilgard A."/>
        </authorList>
    </citation>
    <scope>NUCLEOTIDE SEQUENCE</scope>
    <source>
        <strain evidence="2">FPRL280</strain>
    </source>
</reference>
<evidence type="ECO:0000313" key="2">
    <source>
        <dbReference type="EMBL" id="KAF9804964.1"/>
    </source>
</evidence>
<dbReference type="AlphaFoldDB" id="A0A8H7NUR6"/>
<evidence type="ECO:0000256" key="1">
    <source>
        <dbReference type="SAM" id="MobiDB-lite"/>
    </source>
</evidence>
<evidence type="ECO:0000313" key="3">
    <source>
        <dbReference type="Proteomes" id="UP000639403"/>
    </source>
</evidence>
<proteinExistence type="predicted"/>
<dbReference type="Proteomes" id="UP000639403">
    <property type="component" value="Unassembled WGS sequence"/>
</dbReference>
<reference evidence="2" key="1">
    <citation type="submission" date="2020-11" db="EMBL/GenBank/DDBJ databases">
        <authorList>
            <person name="Koelle M."/>
            <person name="Horta M.A.C."/>
            <person name="Nowrousian M."/>
            <person name="Ohm R.A."/>
            <person name="Benz P."/>
            <person name="Pilgard A."/>
        </authorList>
    </citation>
    <scope>NUCLEOTIDE SEQUENCE</scope>
    <source>
        <strain evidence="2">FPRL280</strain>
    </source>
</reference>
<comment type="caution">
    <text evidence="2">The sequence shown here is derived from an EMBL/GenBank/DDBJ whole genome shotgun (WGS) entry which is preliminary data.</text>
</comment>
<protein>
    <submittedName>
        <fullName evidence="2">Uncharacterized protein</fullName>
    </submittedName>
</protein>
<sequence>MHISRGVPGMNSTIANIMRSRAIVRGVSMMSLDSIYECIAPPNKRRRHNHALNPMSRAQSASLRPSRTEDTG</sequence>
<dbReference type="EMBL" id="JADOXO010000418">
    <property type="protein sequence ID" value="KAF9804964.1"/>
    <property type="molecule type" value="Genomic_DNA"/>
</dbReference>
<organism evidence="2 3">
    <name type="scientific">Rhodonia placenta</name>
    <dbReference type="NCBI Taxonomy" id="104341"/>
    <lineage>
        <taxon>Eukaryota</taxon>
        <taxon>Fungi</taxon>
        <taxon>Dikarya</taxon>
        <taxon>Basidiomycota</taxon>
        <taxon>Agaricomycotina</taxon>
        <taxon>Agaricomycetes</taxon>
        <taxon>Polyporales</taxon>
        <taxon>Adustoporiaceae</taxon>
        <taxon>Rhodonia</taxon>
    </lineage>
</organism>
<gene>
    <name evidence="2" type="ORF">IEO21_09268</name>
</gene>
<accession>A0A8H7NUR6</accession>
<name>A0A8H7NUR6_9APHY</name>
<feature type="compositionally biased region" description="Polar residues" evidence="1">
    <location>
        <begin position="56"/>
        <end position="65"/>
    </location>
</feature>
<feature type="region of interest" description="Disordered" evidence="1">
    <location>
        <begin position="42"/>
        <end position="72"/>
    </location>
</feature>